<dbReference type="EMBL" id="JARJCW010000003">
    <property type="protein sequence ID" value="KAJ7227152.1"/>
    <property type="molecule type" value="Genomic_DNA"/>
</dbReference>
<comment type="similarity">
    <text evidence="1">Belongs to the palA/RIM20 family.</text>
</comment>
<feature type="compositionally biased region" description="Low complexity" evidence="3">
    <location>
        <begin position="738"/>
        <end position="750"/>
    </location>
</feature>
<feature type="region of interest" description="Disordered" evidence="3">
    <location>
        <begin position="735"/>
        <end position="765"/>
    </location>
</feature>
<dbReference type="InterPro" id="IPR004328">
    <property type="entry name" value="BRO1_dom"/>
</dbReference>
<dbReference type="Gene3D" id="1.20.140.50">
    <property type="entry name" value="alix/aip1 like domains"/>
    <property type="match status" value="1"/>
</dbReference>
<dbReference type="CDD" id="cd09241">
    <property type="entry name" value="BRO1_ScRim20-like"/>
    <property type="match status" value="1"/>
</dbReference>
<dbReference type="PANTHER" id="PTHR23030:SF39">
    <property type="entry name" value="PROGRAMMED CELL DEATH 6-INTERACTING PROTEIN"/>
    <property type="match status" value="1"/>
</dbReference>
<reference evidence="5" key="1">
    <citation type="submission" date="2023-03" db="EMBL/GenBank/DDBJ databases">
        <title>Massive genome expansion in bonnet fungi (Mycena s.s.) driven by repeated elements and novel gene families across ecological guilds.</title>
        <authorList>
            <consortium name="Lawrence Berkeley National Laboratory"/>
            <person name="Harder C.B."/>
            <person name="Miyauchi S."/>
            <person name="Viragh M."/>
            <person name="Kuo A."/>
            <person name="Thoen E."/>
            <person name="Andreopoulos B."/>
            <person name="Lu D."/>
            <person name="Skrede I."/>
            <person name="Drula E."/>
            <person name="Henrissat B."/>
            <person name="Morin E."/>
            <person name="Kohler A."/>
            <person name="Barry K."/>
            <person name="LaButti K."/>
            <person name="Morin E."/>
            <person name="Salamov A."/>
            <person name="Lipzen A."/>
            <person name="Mereny Z."/>
            <person name="Hegedus B."/>
            <person name="Baldrian P."/>
            <person name="Stursova M."/>
            <person name="Weitz H."/>
            <person name="Taylor A."/>
            <person name="Grigoriev I.V."/>
            <person name="Nagy L.G."/>
            <person name="Martin F."/>
            <person name="Kauserud H."/>
        </authorList>
    </citation>
    <scope>NUCLEOTIDE SEQUENCE</scope>
    <source>
        <strain evidence="5">9144</strain>
    </source>
</reference>
<dbReference type="InterPro" id="IPR038499">
    <property type="entry name" value="BRO1_sf"/>
</dbReference>
<sequence>MSNLLAVPFKKTYNIDVEEPVRSYLRHQGAAHPDAFRSDIDRWQSLRRDGVGGVVHVDRVNTALSYHAQLLSILTKLPTDIQLEIAYAPVFSPTSIPIALRNIAFERAAVLFNLAALYSQLAASEDRSNADGIKRASSYYQQAAGTFSYLRTSALPKLVFSPDDEEQPFDLSESFVHGLERLMLAQAQECWWQNAKLSNYKNPLLAKLAAHTAALYQSAITTIRDSSPAITQHFPSGWLPHIDAKRYHFEAVAQYRQSLAEFEARKYGVELARLDQARNAAKQAYDIARRGKVAPAVLQDVQSLLDTLQKDYARAERDNYLIYHDDVPAASVLPPIPPSDIAKLVVVQGLLNPDSFIGEQGPLFGEMVGWGARAAIDIYNDRKQNLLREKIVDATQRLKDKADETLRSHNLPSALEALERSTGLPPSLLHKAEQVRREEGPTRIEAAIADVQRLARQDTAILDEAMDILDNEASEDEAMRTNHSFDRMPSHEANLELIEKERRYRDILTRAASSDDTVQQKWDEWEGSIGLLAGDQAELEAIVPSATISNTRSSPEGAEAWKHARALRVVLEALDTLHRSQQDFVRRAQSLADADDIHARIVSAASGLEKLAEVKPEMFEDLMDEELAKYDKFLDEVQKAESKQGELLADIERCNERFVRSRREDASVKTREEALRALEHSYQKYREIVKNLNEGIKFYNDLAQIFIDFKASCKSWSLQRSAEIHALSRSVETVSLEDATPQQDPQAAAPRTRHDRPSTRLPALTSNDWEFEEVVLPPGPRRGR</sequence>
<proteinExistence type="inferred from homology"/>
<evidence type="ECO:0000256" key="3">
    <source>
        <dbReference type="SAM" id="MobiDB-lite"/>
    </source>
</evidence>
<evidence type="ECO:0000313" key="6">
    <source>
        <dbReference type="Proteomes" id="UP001219525"/>
    </source>
</evidence>
<keyword evidence="2" id="KW-0175">Coiled coil</keyword>
<dbReference type="PANTHER" id="PTHR23030">
    <property type="entry name" value="PCD6 INTERACTING PROTEIN-RELATED"/>
    <property type="match status" value="1"/>
</dbReference>
<feature type="coiled-coil region" evidence="2">
    <location>
        <begin position="623"/>
        <end position="695"/>
    </location>
</feature>
<dbReference type="Pfam" id="PF03097">
    <property type="entry name" value="BRO1"/>
    <property type="match status" value="1"/>
</dbReference>
<dbReference type="PROSITE" id="PS51180">
    <property type="entry name" value="BRO1"/>
    <property type="match status" value="1"/>
</dbReference>
<evidence type="ECO:0000259" key="4">
    <source>
        <dbReference type="PROSITE" id="PS51180"/>
    </source>
</evidence>
<keyword evidence="6" id="KW-1185">Reference proteome</keyword>
<evidence type="ECO:0000313" key="5">
    <source>
        <dbReference type="EMBL" id="KAJ7227152.1"/>
    </source>
</evidence>
<dbReference type="Gene3D" id="1.20.120.560">
    <property type="entry name" value="alix/aip1 in complex with the ypdl late domain"/>
    <property type="match status" value="1"/>
</dbReference>
<dbReference type="Gene3D" id="1.25.40.280">
    <property type="entry name" value="alix/aip1 like domains"/>
    <property type="match status" value="1"/>
</dbReference>
<dbReference type="SMART" id="SM01041">
    <property type="entry name" value="BRO1"/>
    <property type="match status" value="1"/>
</dbReference>
<dbReference type="Proteomes" id="UP001219525">
    <property type="component" value="Unassembled WGS sequence"/>
</dbReference>
<accession>A0AAD6YRM6</accession>
<evidence type="ECO:0000256" key="2">
    <source>
        <dbReference type="SAM" id="Coils"/>
    </source>
</evidence>
<protein>
    <submittedName>
        <fullName evidence="5">BRO1-like domain-containing protein</fullName>
    </submittedName>
</protein>
<dbReference type="GO" id="GO:0005768">
    <property type="term" value="C:endosome"/>
    <property type="evidence" value="ECO:0007669"/>
    <property type="project" value="TreeGrafter"/>
</dbReference>
<evidence type="ECO:0000256" key="1">
    <source>
        <dbReference type="ARBA" id="ARBA00038154"/>
    </source>
</evidence>
<dbReference type="AlphaFoldDB" id="A0AAD6YRM6"/>
<dbReference type="Pfam" id="PF13949">
    <property type="entry name" value="ALIX_LYPXL_bnd"/>
    <property type="match status" value="1"/>
</dbReference>
<feature type="domain" description="BRO1" evidence="4">
    <location>
        <begin position="3"/>
        <end position="402"/>
    </location>
</feature>
<gene>
    <name evidence="5" type="ORF">GGX14DRAFT_628447</name>
</gene>
<dbReference type="InterPro" id="IPR025304">
    <property type="entry name" value="ALIX_V_dom"/>
</dbReference>
<name>A0AAD6YRM6_9AGAR</name>
<organism evidence="5 6">
    <name type="scientific">Mycena pura</name>
    <dbReference type="NCBI Taxonomy" id="153505"/>
    <lineage>
        <taxon>Eukaryota</taxon>
        <taxon>Fungi</taxon>
        <taxon>Dikarya</taxon>
        <taxon>Basidiomycota</taxon>
        <taxon>Agaricomycotina</taxon>
        <taxon>Agaricomycetes</taxon>
        <taxon>Agaricomycetidae</taxon>
        <taxon>Agaricales</taxon>
        <taxon>Marasmiineae</taxon>
        <taxon>Mycenaceae</taxon>
        <taxon>Mycena</taxon>
    </lineage>
</organism>
<comment type="caution">
    <text evidence="5">The sequence shown here is derived from an EMBL/GenBank/DDBJ whole genome shotgun (WGS) entry which is preliminary data.</text>
</comment>